<reference evidence="2" key="1">
    <citation type="submission" date="2018-02" db="EMBL/GenBank/DDBJ databases">
        <title>Rhizophora mucronata_Transcriptome.</title>
        <authorList>
            <person name="Meera S.P."/>
            <person name="Sreeshan A."/>
            <person name="Augustine A."/>
        </authorList>
    </citation>
    <scope>NUCLEOTIDE SEQUENCE</scope>
    <source>
        <tissue evidence="2">Leaf</tissue>
    </source>
</reference>
<feature type="compositionally biased region" description="Polar residues" evidence="1">
    <location>
        <begin position="35"/>
        <end position="44"/>
    </location>
</feature>
<proteinExistence type="predicted"/>
<protein>
    <submittedName>
        <fullName evidence="2">Uncharacterized protein</fullName>
    </submittedName>
</protein>
<dbReference type="EMBL" id="GGEC01045283">
    <property type="protein sequence ID" value="MBX25767.1"/>
    <property type="molecule type" value="Transcribed_RNA"/>
</dbReference>
<accession>A0A2P2M6D9</accession>
<feature type="region of interest" description="Disordered" evidence="1">
    <location>
        <begin position="1"/>
        <end position="44"/>
    </location>
</feature>
<dbReference type="AlphaFoldDB" id="A0A2P2M6D9"/>
<organism evidence="2">
    <name type="scientific">Rhizophora mucronata</name>
    <name type="common">Asiatic mangrove</name>
    <dbReference type="NCBI Taxonomy" id="61149"/>
    <lineage>
        <taxon>Eukaryota</taxon>
        <taxon>Viridiplantae</taxon>
        <taxon>Streptophyta</taxon>
        <taxon>Embryophyta</taxon>
        <taxon>Tracheophyta</taxon>
        <taxon>Spermatophyta</taxon>
        <taxon>Magnoliopsida</taxon>
        <taxon>eudicotyledons</taxon>
        <taxon>Gunneridae</taxon>
        <taxon>Pentapetalae</taxon>
        <taxon>rosids</taxon>
        <taxon>fabids</taxon>
        <taxon>Malpighiales</taxon>
        <taxon>Rhizophoraceae</taxon>
        <taxon>Rhizophora</taxon>
    </lineage>
</organism>
<sequence>MHLDSPTAHNIQKEQKKKNYPGSLKKFTGDAISSPAFSPSTIPD</sequence>
<evidence type="ECO:0000313" key="2">
    <source>
        <dbReference type="EMBL" id="MBX25767.1"/>
    </source>
</evidence>
<evidence type="ECO:0000256" key="1">
    <source>
        <dbReference type="SAM" id="MobiDB-lite"/>
    </source>
</evidence>
<name>A0A2P2M6D9_RHIMU</name>